<dbReference type="PANTHER" id="PTHR33392:SF6">
    <property type="entry name" value="POLYISOPRENYL-TEICHOIC ACID--PEPTIDOGLYCAN TEICHOIC ACID TRANSFERASE TAGU"/>
    <property type="match status" value="1"/>
</dbReference>
<dbReference type="Pfam" id="PF03816">
    <property type="entry name" value="LytR_cpsA_psr"/>
    <property type="match status" value="2"/>
</dbReference>
<sequence>MNFSTKILILSAAGLFTIAGAIWGLNYVKKNYIEKNQFSGSTKQEAMDSLDTIKTLFENKDSLNILLLGISGETYTSGDLTDSIIFASLNFKNNKIDLVSIPRDLWVKSEQGNFQKINELYRVSGGTEKPNAVSAEQIKLKTQEILGQNIQHIAVINLDGIKSMVDLIGGVDTDEGHLNGEQALFYIRDRSRPGSDFDRMKRQQKLIMAIIDTITKQQDTLLANQETVMSLFNLLDENLDMDISFIEIFTLSSKFKNVDTENIGLHTITTNNLLQEEYRDINGQSIYILYPKVGEENYTEINNFVDEIINS</sequence>
<accession>A0A1G2HK38</accession>
<dbReference type="AlphaFoldDB" id="A0A1G2HK38"/>
<evidence type="ECO:0000256" key="1">
    <source>
        <dbReference type="ARBA" id="ARBA00006068"/>
    </source>
</evidence>
<evidence type="ECO:0000313" key="4">
    <source>
        <dbReference type="Proteomes" id="UP000178509"/>
    </source>
</evidence>
<dbReference type="InterPro" id="IPR004474">
    <property type="entry name" value="LytR_CpsA_psr"/>
</dbReference>
<proteinExistence type="inferred from homology"/>
<evidence type="ECO:0000259" key="2">
    <source>
        <dbReference type="Pfam" id="PF03816"/>
    </source>
</evidence>
<evidence type="ECO:0000313" key="3">
    <source>
        <dbReference type="EMBL" id="OGZ62852.1"/>
    </source>
</evidence>
<dbReference type="Proteomes" id="UP000178509">
    <property type="component" value="Unassembled WGS sequence"/>
</dbReference>
<protein>
    <recommendedName>
        <fullName evidence="2">Cell envelope-related transcriptional attenuator domain-containing protein</fullName>
    </recommendedName>
</protein>
<comment type="similarity">
    <text evidence="1">Belongs to the LytR/CpsA/Psr (LCP) family.</text>
</comment>
<dbReference type="PANTHER" id="PTHR33392">
    <property type="entry name" value="POLYISOPRENYL-TEICHOIC ACID--PEPTIDOGLYCAN TEICHOIC ACID TRANSFERASE TAGU"/>
    <property type="match status" value="1"/>
</dbReference>
<feature type="domain" description="Cell envelope-related transcriptional attenuator" evidence="2">
    <location>
        <begin position="81"/>
        <end position="174"/>
    </location>
</feature>
<name>A0A1G2HK38_9BACT</name>
<feature type="domain" description="Cell envelope-related transcriptional attenuator" evidence="2">
    <location>
        <begin position="177"/>
        <end position="214"/>
    </location>
</feature>
<dbReference type="Gene3D" id="3.40.630.190">
    <property type="entry name" value="LCP protein"/>
    <property type="match status" value="2"/>
</dbReference>
<dbReference type="InterPro" id="IPR050922">
    <property type="entry name" value="LytR/CpsA/Psr_CW_biosynth"/>
</dbReference>
<gene>
    <name evidence="3" type="ORF">A3H51_00905</name>
</gene>
<reference evidence="3 4" key="1">
    <citation type="journal article" date="2016" name="Nat. Commun.">
        <title>Thousands of microbial genomes shed light on interconnected biogeochemical processes in an aquifer system.</title>
        <authorList>
            <person name="Anantharaman K."/>
            <person name="Brown C.T."/>
            <person name="Hug L.A."/>
            <person name="Sharon I."/>
            <person name="Castelle C.J."/>
            <person name="Probst A.J."/>
            <person name="Thomas B.C."/>
            <person name="Singh A."/>
            <person name="Wilkins M.J."/>
            <person name="Karaoz U."/>
            <person name="Brodie E.L."/>
            <person name="Williams K.H."/>
            <person name="Hubbard S.S."/>
            <person name="Banfield J.F."/>
        </authorList>
    </citation>
    <scope>NUCLEOTIDE SEQUENCE [LARGE SCALE GENOMIC DNA]</scope>
</reference>
<dbReference type="STRING" id="1802164.A3H51_00905"/>
<dbReference type="EMBL" id="MHOJ01000008">
    <property type="protein sequence ID" value="OGZ62852.1"/>
    <property type="molecule type" value="Genomic_DNA"/>
</dbReference>
<organism evidence="3 4">
    <name type="scientific">Candidatus Spechtbacteria bacterium RIFCSPLOWO2_02_FULL_38_8</name>
    <dbReference type="NCBI Taxonomy" id="1802164"/>
    <lineage>
        <taxon>Bacteria</taxon>
        <taxon>Candidatus Spechtiibacteriota</taxon>
    </lineage>
</organism>
<comment type="caution">
    <text evidence="3">The sequence shown here is derived from an EMBL/GenBank/DDBJ whole genome shotgun (WGS) entry which is preliminary data.</text>
</comment>